<dbReference type="EMBL" id="PVWK01000016">
    <property type="protein sequence ID" value="PSB33932.1"/>
    <property type="molecule type" value="Genomic_DNA"/>
</dbReference>
<reference evidence="1 2" key="2">
    <citation type="submission" date="2018-03" db="EMBL/GenBank/DDBJ databases">
        <title>The ancient ancestry and fast evolution of plastids.</title>
        <authorList>
            <person name="Moore K.R."/>
            <person name="Magnabosco C."/>
            <person name="Momper L."/>
            <person name="Gold D.A."/>
            <person name="Bosak T."/>
            <person name="Fournier G.P."/>
        </authorList>
    </citation>
    <scope>NUCLEOTIDE SEQUENCE [LARGE SCALE GENOMIC DNA]</scope>
    <source>
        <strain evidence="1 2">ULC18</strain>
    </source>
</reference>
<dbReference type="Proteomes" id="UP000239576">
    <property type="component" value="Unassembled WGS sequence"/>
</dbReference>
<dbReference type="AlphaFoldDB" id="A0A2T1EMG4"/>
<gene>
    <name evidence="1" type="ORF">C7B82_03455</name>
</gene>
<accession>A0A2T1EMG4</accession>
<keyword evidence="2" id="KW-1185">Reference proteome</keyword>
<evidence type="ECO:0000313" key="1">
    <source>
        <dbReference type="EMBL" id="PSB33932.1"/>
    </source>
</evidence>
<dbReference type="RefSeq" id="WP_106254922.1">
    <property type="nucleotide sequence ID" value="NZ_CAWNSW010000059.1"/>
</dbReference>
<proteinExistence type="predicted"/>
<evidence type="ECO:0000313" key="2">
    <source>
        <dbReference type="Proteomes" id="UP000239576"/>
    </source>
</evidence>
<reference evidence="2" key="1">
    <citation type="submission" date="2018-02" db="EMBL/GenBank/DDBJ databases">
        <authorList>
            <person name="Moore K."/>
            <person name="Momper L."/>
        </authorList>
    </citation>
    <scope>NUCLEOTIDE SEQUENCE [LARGE SCALE GENOMIC DNA]</scope>
    <source>
        <strain evidence="2">ULC18</strain>
    </source>
</reference>
<organism evidence="1 2">
    <name type="scientific">Stenomitos frigidus ULC18</name>
    <dbReference type="NCBI Taxonomy" id="2107698"/>
    <lineage>
        <taxon>Bacteria</taxon>
        <taxon>Bacillati</taxon>
        <taxon>Cyanobacteriota</taxon>
        <taxon>Cyanophyceae</taxon>
        <taxon>Leptolyngbyales</taxon>
        <taxon>Leptolyngbyaceae</taxon>
        <taxon>Stenomitos</taxon>
    </lineage>
</organism>
<protein>
    <submittedName>
        <fullName evidence="1">Uncharacterized protein</fullName>
    </submittedName>
</protein>
<sequence length="74" mass="7935">MTTPQKFQMLAPTLEARFDHIKPPLLELLQAPDQAALLQSQEQAPALAALQSEPATVKISSLQCSALQPLEGAV</sequence>
<comment type="caution">
    <text evidence="1">The sequence shown here is derived from an EMBL/GenBank/DDBJ whole genome shotgun (WGS) entry which is preliminary data.</text>
</comment>
<name>A0A2T1EMG4_9CYAN</name>